<evidence type="ECO:0000256" key="3">
    <source>
        <dbReference type="ARBA" id="ARBA00023125"/>
    </source>
</evidence>
<keyword evidence="3" id="KW-0238">DNA-binding</keyword>
<dbReference type="InterPro" id="IPR036864">
    <property type="entry name" value="Zn2-C6_fun-type_DNA-bd_sf"/>
</dbReference>
<evidence type="ECO:0000256" key="5">
    <source>
        <dbReference type="ARBA" id="ARBA00023242"/>
    </source>
</evidence>
<dbReference type="EMBL" id="JAGMUU010000003">
    <property type="protein sequence ID" value="KAH7157361.1"/>
    <property type="molecule type" value="Genomic_DNA"/>
</dbReference>
<evidence type="ECO:0000313" key="9">
    <source>
        <dbReference type="Proteomes" id="UP000717696"/>
    </source>
</evidence>
<protein>
    <submittedName>
        <fullName evidence="8">Fungal-specific transcription factor domain-containing protein</fullName>
    </submittedName>
</protein>
<evidence type="ECO:0000256" key="2">
    <source>
        <dbReference type="ARBA" id="ARBA00023015"/>
    </source>
</evidence>
<keyword evidence="5" id="KW-0539">Nucleus</keyword>
<dbReference type="AlphaFoldDB" id="A0A9P9FCK9"/>
<proteinExistence type="predicted"/>
<organism evidence="8 9">
    <name type="scientific">Dactylonectria estremocensis</name>
    <dbReference type="NCBI Taxonomy" id="1079267"/>
    <lineage>
        <taxon>Eukaryota</taxon>
        <taxon>Fungi</taxon>
        <taxon>Dikarya</taxon>
        <taxon>Ascomycota</taxon>
        <taxon>Pezizomycotina</taxon>
        <taxon>Sordariomycetes</taxon>
        <taxon>Hypocreomycetidae</taxon>
        <taxon>Hypocreales</taxon>
        <taxon>Nectriaceae</taxon>
        <taxon>Dactylonectria</taxon>
    </lineage>
</organism>
<dbReference type="Pfam" id="PF04082">
    <property type="entry name" value="Fungal_trans"/>
    <property type="match status" value="1"/>
</dbReference>
<sequence length="720" mass="81199">MPDHAGEEPVYKRRRVAHACQTCRALKSKCDGKKPKCGRCVGYGFTCSYSRGRPVRREDVASEEPGEDHTNPDAIEELRGSIERYEELVHRLLSQPSPEKEEQKDVQESLIKVKERAKQALDSITLAAGLDSPASPDNNPSTREAHPCNQHRYLGEVSDVHFFNLVKCFLQTQDLSTAEPDFDSYEQEGEVWTASSRSNGPTALPSPEKTRQLVEVYFSTIHIAYPFIPQSIFREAWGDFNALGDTFKNATDTASLYVICAIGSYYTSFPGRDPSSNHQHEAYFQRAMTLAASTKAHRSIHHVSLLLLQCFYFLAICKTDSCWTTLGQAVRIAQSIGLHVESSSSKPRSATDLERRRRIWYSIYVLDRLLSLQLGRPTAIHDDDCSVPLPCRRTDGDIDWTANVIEPAEEGPSEGDYFVAVIAFSRLVGRVLRDIYGPMHARPMVEMMLSTQSLDRQLVEWKLNLPRKLRFDLGHAFDRNVTFRRQRNMLAIKFHHLRALLHRPYLCYPLLRHLDDTTTALPQLDWPLVSLFERTCVSEARETARLLHHVSDEKDLVHEFPWWQMISCLICACSILLVSSIFVKPTTDECTDFDSGGLQDDAETCLQMFEALSVNSKSARVARDMIKGLKQCGSEWNKREGQAFHPELVGLGQIRSPMPLQSSFPLELSEPELVNPVGQGVLMSGEAEVETPQSWPAEIIDSMAWSLQFFNVTQGSGGAA</sequence>
<keyword evidence="2" id="KW-0805">Transcription regulation</keyword>
<gene>
    <name evidence="8" type="ORF">B0J13DRAFT_168648</name>
</gene>
<feature type="region of interest" description="Disordered" evidence="6">
    <location>
        <begin position="127"/>
        <end position="147"/>
    </location>
</feature>
<evidence type="ECO:0000259" key="7">
    <source>
        <dbReference type="PROSITE" id="PS50048"/>
    </source>
</evidence>
<dbReference type="PROSITE" id="PS00463">
    <property type="entry name" value="ZN2_CY6_FUNGAL_1"/>
    <property type="match status" value="1"/>
</dbReference>
<keyword evidence="1" id="KW-0479">Metal-binding</keyword>
<dbReference type="GO" id="GO:0000981">
    <property type="term" value="F:DNA-binding transcription factor activity, RNA polymerase II-specific"/>
    <property type="evidence" value="ECO:0007669"/>
    <property type="project" value="InterPro"/>
</dbReference>
<dbReference type="Gene3D" id="4.10.240.10">
    <property type="entry name" value="Zn(2)-C6 fungal-type DNA-binding domain"/>
    <property type="match status" value="1"/>
</dbReference>
<dbReference type="InterPro" id="IPR051127">
    <property type="entry name" value="Fungal_SecMet_Regulators"/>
</dbReference>
<comment type="caution">
    <text evidence="8">The sequence shown here is derived from an EMBL/GenBank/DDBJ whole genome shotgun (WGS) entry which is preliminary data.</text>
</comment>
<dbReference type="GO" id="GO:0003677">
    <property type="term" value="F:DNA binding"/>
    <property type="evidence" value="ECO:0007669"/>
    <property type="project" value="UniProtKB-KW"/>
</dbReference>
<dbReference type="InterPro" id="IPR007219">
    <property type="entry name" value="XnlR_reg_dom"/>
</dbReference>
<dbReference type="GO" id="GO:0008270">
    <property type="term" value="F:zinc ion binding"/>
    <property type="evidence" value="ECO:0007669"/>
    <property type="project" value="InterPro"/>
</dbReference>
<dbReference type="PANTHER" id="PTHR47424:SF3">
    <property type="entry name" value="REGULATORY PROTEIN GAL4"/>
    <property type="match status" value="1"/>
</dbReference>
<name>A0A9P9FCK9_9HYPO</name>
<evidence type="ECO:0000256" key="1">
    <source>
        <dbReference type="ARBA" id="ARBA00022723"/>
    </source>
</evidence>
<keyword evidence="4" id="KW-0804">Transcription</keyword>
<dbReference type="Pfam" id="PF00172">
    <property type="entry name" value="Zn_clus"/>
    <property type="match status" value="1"/>
</dbReference>
<dbReference type="PANTHER" id="PTHR47424">
    <property type="entry name" value="REGULATORY PROTEIN GAL4"/>
    <property type="match status" value="1"/>
</dbReference>
<dbReference type="GO" id="GO:0006351">
    <property type="term" value="P:DNA-templated transcription"/>
    <property type="evidence" value="ECO:0007669"/>
    <property type="project" value="InterPro"/>
</dbReference>
<dbReference type="PROSITE" id="PS50048">
    <property type="entry name" value="ZN2_CY6_FUNGAL_2"/>
    <property type="match status" value="1"/>
</dbReference>
<evidence type="ECO:0000256" key="6">
    <source>
        <dbReference type="SAM" id="MobiDB-lite"/>
    </source>
</evidence>
<dbReference type="OrthoDB" id="424974at2759"/>
<evidence type="ECO:0000313" key="8">
    <source>
        <dbReference type="EMBL" id="KAH7157361.1"/>
    </source>
</evidence>
<dbReference type="SMART" id="SM00906">
    <property type="entry name" value="Fungal_trans"/>
    <property type="match status" value="1"/>
</dbReference>
<reference evidence="8" key="1">
    <citation type="journal article" date="2021" name="Nat. Commun.">
        <title>Genetic determinants of endophytism in the Arabidopsis root mycobiome.</title>
        <authorList>
            <person name="Mesny F."/>
            <person name="Miyauchi S."/>
            <person name="Thiergart T."/>
            <person name="Pickel B."/>
            <person name="Atanasova L."/>
            <person name="Karlsson M."/>
            <person name="Huettel B."/>
            <person name="Barry K.W."/>
            <person name="Haridas S."/>
            <person name="Chen C."/>
            <person name="Bauer D."/>
            <person name="Andreopoulos W."/>
            <person name="Pangilinan J."/>
            <person name="LaButti K."/>
            <person name="Riley R."/>
            <person name="Lipzen A."/>
            <person name="Clum A."/>
            <person name="Drula E."/>
            <person name="Henrissat B."/>
            <person name="Kohler A."/>
            <person name="Grigoriev I.V."/>
            <person name="Martin F.M."/>
            <person name="Hacquard S."/>
        </authorList>
    </citation>
    <scope>NUCLEOTIDE SEQUENCE</scope>
    <source>
        <strain evidence="8">MPI-CAGE-AT-0021</strain>
    </source>
</reference>
<feature type="domain" description="Zn(2)-C6 fungal-type" evidence="7">
    <location>
        <begin position="19"/>
        <end position="49"/>
    </location>
</feature>
<keyword evidence="9" id="KW-1185">Reference proteome</keyword>
<dbReference type="SUPFAM" id="SSF57701">
    <property type="entry name" value="Zn2/Cys6 DNA-binding domain"/>
    <property type="match status" value="1"/>
</dbReference>
<dbReference type="Proteomes" id="UP000717696">
    <property type="component" value="Unassembled WGS sequence"/>
</dbReference>
<dbReference type="CDD" id="cd00067">
    <property type="entry name" value="GAL4"/>
    <property type="match status" value="1"/>
</dbReference>
<evidence type="ECO:0000256" key="4">
    <source>
        <dbReference type="ARBA" id="ARBA00023163"/>
    </source>
</evidence>
<dbReference type="SMART" id="SM00066">
    <property type="entry name" value="GAL4"/>
    <property type="match status" value="1"/>
</dbReference>
<dbReference type="CDD" id="cd12148">
    <property type="entry name" value="fungal_TF_MHR"/>
    <property type="match status" value="1"/>
</dbReference>
<accession>A0A9P9FCK9</accession>
<dbReference type="InterPro" id="IPR001138">
    <property type="entry name" value="Zn2Cys6_DnaBD"/>
</dbReference>